<dbReference type="PANTHER" id="PTHR32166:SF74">
    <property type="entry name" value="OS05G0256350 PROTEIN"/>
    <property type="match status" value="1"/>
</dbReference>
<dbReference type="PaxDb" id="4097-A0A1S4AWL7"/>
<dbReference type="RefSeq" id="XP_016481005.1">
    <property type="nucleotide sequence ID" value="XM_016625519.1"/>
</dbReference>
<name>A0A1S4AWL7_TOBAC</name>
<dbReference type="AlphaFoldDB" id="A0A1S4AWL7"/>
<feature type="compositionally biased region" description="Basic and acidic residues" evidence="1">
    <location>
        <begin position="1"/>
        <end position="11"/>
    </location>
</feature>
<dbReference type="OMA" id="KERPFRT"/>
<proteinExistence type="predicted"/>
<dbReference type="STRING" id="4097.A0A1S4AWL7"/>
<evidence type="ECO:0000313" key="2">
    <source>
        <dbReference type="RefSeq" id="XP_016481005.1"/>
    </source>
</evidence>
<reference evidence="2" key="1">
    <citation type="submission" date="2025-08" db="UniProtKB">
        <authorList>
            <consortium name="RefSeq"/>
        </authorList>
    </citation>
    <scope>IDENTIFICATION</scope>
</reference>
<evidence type="ECO:0000256" key="1">
    <source>
        <dbReference type="SAM" id="MobiDB-lite"/>
    </source>
</evidence>
<gene>
    <name evidence="2" type="primary">LOC107802079</name>
</gene>
<feature type="compositionally biased region" description="Polar residues" evidence="1">
    <location>
        <begin position="37"/>
        <end position="46"/>
    </location>
</feature>
<dbReference type="SUPFAM" id="SSF53098">
    <property type="entry name" value="Ribonuclease H-like"/>
    <property type="match status" value="1"/>
</dbReference>
<organism evidence="2">
    <name type="scientific">Nicotiana tabacum</name>
    <name type="common">Common tobacco</name>
    <dbReference type="NCBI Taxonomy" id="4097"/>
    <lineage>
        <taxon>Eukaryota</taxon>
        <taxon>Viridiplantae</taxon>
        <taxon>Streptophyta</taxon>
        <taxon>Embryophyta</taxon>
        <taxon>Tracheophyta</taxon>
        <taxon>Spermatophyta</taxon>
        <taxon>Magnoliopsida</taxon>
        <taxon>eudicotyledons</taxon>
        <taxon>Gunneridae</taxon>
        <taxon>Pentapetalae</taxon>
        <taxon>asterids</taxon>
        <taxon>lamiids</taxon>
        <taxon>Solanales</taxon>
        <taxon>Solanaceae</taxon>
        <taxon>Nicotianoideae</taxon>
        <taxon>Nicotianeae</taxon>
        <taxon>Nicotiana</taxon>
    </lineage>
</organism>
<dbReference type="InterPro" id="IPR012337">
    <property type="entry name" value="RNaseH-like_sf"/>
</dbReference>
<feature type="region of interest" description="Disordered" evidence="1">
    <location>
        <begin position="1"/>
        <end position="46"/>
    </location>
</feature>
<dbReference type="OrthoDB" id="1300569at2759"/>
<dbReference type="KEGG" id="nta:107802079"/>
<protein>
    <submittedName>
        <fullName evidence="2">Uncharacterized protein</fullName>
    </submittedName>
</protein>
<sequence>MHHEQEQVHNPDDDDDEIEKGDDCSSPLKSQEGGRIQTKSSSCGSTRKTKGLMDCYFPQKSGDMGEKSSNRKIDAKSILRDSAIAMFARWMYDVGLPFNCVNYTDIFSAFIEAVGQYGLEMKSPTYHEVRAYCINLIFGEIFKERPFRTVFNQAIRVHSYIVQRPLLLNMMKRFTKQRSLVKPAKAKFTTSFLTLNRIYEQKSNLKLFVSYEYANSAYGREARGRESVDIMLSNAFWTNVVHALKIGGPLVKVLHLVGGEQRPTMGYLYEAMDRVKEAIRGSFSDKRKYKRVIEIIDKRWTDQIHHPLHATGLVLNPELFYDNKKRIIGDAKLWNGYVECIEKLIPKESDQDKITEQFSTCRNAEQLFGKKTWLLDKEGRSHQLNGGSNMAIPLQNYKSLSSKFYIHTKKRNKLTLKHLNDLVFIKYNRTLRRPYNARNIIDPISLDNIDDANEWLTGVPEDHADEEVFEETSNFTWGDVAEAHKIGERIDGLKGSI</sequence>
<dbReference type="PANTHER" id="PTHR32166">
    <property type="entry name" value="OSJNBA0013A04.12 PROTEIN"/>
    <property type="match status" value="1"/>
</dbReference>
<accession>A0A1S4AWL7</accession>